<proteinExistence type="predicted"/>
<keyword evidence="3" id="KW-1185">Reference proteome</keyword>
<evidence type="ECO:0000313" key="3">
    <source>
        <dbReference type="Proteomes" id="UP000594638"/>
    </source>
</evidence>
<dbReference type="OrthoDB" id="913184at2759"/>
<feature type="non-terminal residue" evidence="2">
    <location>
        <position position="89"/>
    </location>
</feature>
<protein>
    <recommendedName>
        <fullName evidence="1">DUF8040 domain-containing protein</fullName>
    </recommendedName>
</protein>
<comment type="caution">
    <text evidence="2">The sequence shown here is derived from an EMBL/GenBank/DDBJ whole genome shotgun (WGS) entry which is preliminary data.</text>
</comment>
<dbReference type="Pfam" id="PF26138">
    <property type="entry name" value="DUF8040"/>
    <property type="match status" value="1"/>
</dbReference>
<dbReference type="Gramene" id="OE9A024583T1">
    <property type="protein sequence ID" value="OE9A024583C1"/>
    <property type="gene ID" value="OE9A024583"/>
</dbReference>
<dbReference type="EMBL" id="CACTIH010007646">
    <property type="protein sequence ID" value="CAA3016789.1"/>
    <property type="molecule type" value="Genomic_DNA"/>
</dbReference>
<gene>
    <name evidence="2" type="ORF">OLEA9_A024583</name>
</gene>
<dbReference type="AlphaFoldDB" id="A0A8S0UF30"/>
<dbReference type="Proteomes" id="UP000594638">
    <property type="component" value="Unassembled WGS sequence"/>
</dbReference>
<evidence type="ECO:0000313" key="2">
    <source>
        <dbReference type="EMBL" id="CAA3016789.1"/>
    </source>
</evidence>
<evidence type="ECO:0000259" key="1">
    <source>
        <dbReference type="Pfam" id="PF26138"/>
    </source>
</evidence>
<reference evidence="2 3" key="1">
    <citation type="submission" date="2019-12" db="EMBL/GenBank/DDBJ databases">
        <authorList>
            <person name="Alioto T."/>
            <person name="Alioto T."/>
            <person name="Gomez Garrido J."/>
        </authorList>
    </citation>
    <scope>NUCLEOTIDE SEQUENCE [LARGE SCALE GENOMIC DNA]</scope>
</reference>
<name>A0A8S0UF30_OLEEU</name>
<feature type="domain" description="DUF8040" evidence="1">
    <location>
        <begin position="3"/>
        <end position="57"/>
    </location>
</feature>
<feature type="non-terminal residue" evidence="2">
    <location>
        <position position="1"/>
    </location>
</feature>
<organism evidence="2 3">
    <name type="scientific">Olea europaea subsp. europaea</name>
    <dbReference type="NCBI Taxonomy" id="158383"/>
    <lineage>
        <taxon>Eukaryota</taxon>
        <taxon>Viridiplantae</taxon>
        <taxon>Streptophyta</taxon>
        <taxon>Embryophyta</taxon>
        <taxon>Tracheophyta</taxon>
        <taxon>Spermatophyta</taxon>
        <taxon>Magnoliopsida</taxon>
        <taxon>eudicotyledons</taxon>
        <taxon>Gunneridae</taxon>
        <taxon>Pentapetalae</taxon>
        <taxon>asterids</taxon>
        <taxon>lamiids</taxon>
        <taxon>Lamiales</taxon>
        <taxon>Oleaceae</taxon>
        <taxon>Oleeae</taxon>
        <taxon>Olea</taxon>
    </lineage>
</organism>
<dbReference type="InterPro" id="IPR058353">
    <property type="entry name" value="DUF8040"/>
</dbReference>
<accession>A0A8S0UF30</accession>
<sequence length="89" mass="10410">LRSYGMCSSKGVQLEEAVCMFFMTLGHGVGNRMIQERFQRSGETVSRQFGIVLQKMINLALQEIRPPDNYDKVPLYIRSNPKYWPYFKD</sequence>